<name>A0A1J1HXE9_9DIPT</name>
<accession>A0A1J1HXE9</accession>
<organism evidence="1 2">
    <name type="scientific">Clunio marinus</name>
    <dbReference type="NCBI Taxonomy" id="568069"/>
    <lineage>
        <taxon>Eukaryota</taxon>
        <taxon>Metazoa</taxon>
        <taxon>Ecdysozoa</taxon>
        <taxon>Arthropoda</taxon>
        <taxon>Hexapoda</taxon>
        <taxon>Insecta</taxon>
        <taxon>Pterygota</taxon>
        <taxon>Neoptera</taxon>
        <taxon>Endopterygota</taxon>
        <taxon>Diptera</taxon>
        <taxon>Nematocera</taxon>
        <taxon>Chironomoidea</taxon>
        <taxon>Chironomidae</taxon>
        <taxon>Clunio</taxon>
    </lineage>
</organism>
<reference evidence="1 2" key="1">
    <citation type="submission" date="2015-04" db="EMBL/GenBank/DDBJ databases">
        <authorList>
            <person name="Syromyatnikov M.Y."/>
            <person name="Popov V.N."/>
        </authorList>
    </citation>
    <scope>NUCLEOTIDE SEQUENCE [LARGE SCALE GENOMIC DNA]</scope>
</reference>
<dbReference type="Proteomes" id="UP000183832">
    <property type="component" value="Unassembled WGS sequence"/>
</dbReference>
<keyword evidence="2" id="KW-1185">Reference proteome</keyword>
<dbReference type="AlphaFoldDB" id="A0A1J1HXE9"/>
<dbReference type="EMBL" id="CVRI01000035">
    <property type="protein sequence ID" value="CRK92701.1"/>
    <property type="molecule type" value="Genomic_DNA"/>
</dbReference>
<evidence type="ECO:0000313" key="2">
    <source>
        <dbReference type="Proteomes" id="UP000183832"/>
    </source>
</evidence>
<protein>
    <submittedName>
        <fullName evidence="1">CLUMA_CG006365, isoform A</fullName>
    </submittedName>
</protein>
<sequence>MQQELKLKRMILGDIAIDLNFSAIFCFKLKKILASGKSDNSTKVNLKVTLLETSHFKFSVRCLCGRILGPTCKTSRNLLKANYRHTKGAVVILRFPSNNEKFEKEICTSPSRIQE</sequence>
<evidence type="ECO:0000313" key="1">
    <source>
        <dbReference type="EMBL" id="CRK92701.1"/>
    </source>
</evidence>
<gene>
    <name evidence="1" type="ORF">CLUMA_CG006365</name>
</gene>
<proteinExistence type="predicted"/>